<dbReference type="NCBIfam" id="TIGR00785">
    <property type="entry name" value="dass"/>
    <property type="match status" value="1"/>
</dbReference>
<evidence type="ECO:0000256" key="2">
    <source>
        <dbReference type="ARBA" id="ARBA00022448"/>
    </source>
</evidence>
<dbReference type="GO" id="GO:0015141">
    <property type="term" value="F:succinate transmembrane transporter activity"/>
    <property type="evidence" value="ECO:0007669"/>
    <property type="project" value="UniProtKB-ARBA"/>
</dbReference>
<feature type="transmembrane region" description="Helical" evidence="6">
    <location>
        <begin position="81"/>
        <end position="99"/>
    </location>
</feature>
<keyword evidence="5 6" id="KW-0472">Membrane</keyword>
<feature type="transmembrane region" description="Helical" evidence="6">
    <location>
        <begin position="299"/>
        <end position="316"/>
    </location>
</feature>
<name>A0A381UI28_9ZZZZ</name>
<dbReference type="GO" id="GO:0005886">
    <property type="term" value="C:plasma membrane"/>
    <property type="evidence" value="ECO:0007669"/>
    <property type="project" value="TreeGrafter"/>
</dbReference>
<evidence type="ECO:0000313" key="7">
    <source>
        <dbReference type="EMBL" id="SVA27624.1"/>
    </source>
</evidence>
<evidence type="ECO:0000256" key="4">
    <source>
        <dbReference type="ARBA" id="ARBA00022989"/>
    </source>
</evidence>
<organism evidence="7">
    <name type="scientific">marine metagenome</name>
    <dbReference type="NCBI Taxonomy" id="408172"/>
    <lineage>
        <taxon>unclassified sequences</taxon>
        <taxon>metagenomes</taxon>
        <taxon>ecological metagenomes</taxon>
    </lineage>
</organism>
<evidence type="ECO:0000256" key="1">
    <source>
        <dbReference type="ARBA" id="ARBA00004141"/>
    </source>
</evidence>
<dbReference type="PROSITE" id="PS01271">
    <property type="entry name" value="NA_SULFATE"/>
    <property type="match status" value="1"/>
</dbReference>
<feature type="transmembrane region" description="Helical" evidence="6">
    <location>
        <begin position="456"/>
        <end position="476"/>
    </location>
</feature>
<proteinExistence type="predicted"/>
<feature type="transmembrane region" description="Helical" evidence="6">
    <location>
        <begin position="394"/>
        <end position="411"/>
    </location>
</feature>
<dbReference type="CDD" id="cd01115">
    <property type="entry name" value="SLC13_permease"/>
    <property type="match status" value="1"/>
</dbReference>
<evidence type="ECO:0000256" key="5">
    <source>
        <dbReference type="ARBA" id="ARBA00023136"/>
    </source>
</evidence>
<feature type="transmembrane region" description="Helical" evidence="6">
    <location>
        <begin position="360"/>
        <end position="387"/>
    </location>
</feature>
<keyword evidence="2" id="KW-0813">Transport</keyword>
<keyword evidence="3 6" id="KW-0812">Transmembrane</keyword>
<accession>A0A381UI28</accession>
<comment type="subcellular location">
    <subcellularLocation>
        <location evidence="1">Membrane</location>
        <topology evidence="1">Multi-pass membrane protein</topology>
    </subcellularLocation>
</comment>
<dbReference type="PANTHER" id="PTHR10283">
    <property type="entry name" value="SOLUTE CARRIER FAMILY 13 MEMBER"/>
    <property type="match status" value="1"/>
</dbReference>
<evidence type="ECO:0000256" key="6">
    <source>
        <dbReference type="SAM" id="Phobius"/>
    </source>
</evidence>
<dbReference type="PANTHER" id="PTHR10283:SF82">
    <property type="entry name" value="SOLUTE CARRIER FAMILY 13 MEMBER 2"/>
    <property type="match status" value="1"/>
</dbReference>
<evidence type="ECO:0000256" key="3">
    <source>
        <dbReference type="ARBA" id="ARBA00022692"/>
    </source>
</evidence>
<dbReference type="EMBL" id="UINC01006453">
    <property type="protein sequence ID" value="SVA27624.1"/>
    <property type="molecule type" value="Genomic_DNA"/>
</dbReference>
<dbReference type="AlphaFoldDB" id="A0A381UI28"/>
<sequence length="481" mass="51370">MSENKKSKYGLILGLVSALIILVIPASESLPIEAKRAAAIFVWMGIWWATEAVPIAVTALIPLVFFPILGVANIESTAAPYANKNVFLFLGGFFLSIAIQKCNLHKRIALNVLKYTGTRGKSIIGGFMLSSCLLSMWIMNTSTTIMLLPIGLAIIAVVKESMSELSEIDKMNFQVALLLGIAYAANIGGIATLIGTAPNMTLNGFMEEQYAISISFLDWMKVGIPVSLTLLPLAWISLTKLTFPVNFETSAETQETIITMRNGLGKIKSSEMRVLVIFLITALLWVFRGPINNIPGLEGLTDPGIAMLCGLALFLTPSGNSNQNSLLDWKDAEKGVPWGVLLLFGGGLSLAAAAQSTGLAAWIGSLMPVGLSLILLVCMFTTLIIFLTELTSNLATTATFLPIVAIIATQFGFEPLLLTAAIAIAASCAFMLPVATPPNAIVFGSELIKVPQMMKAGIVLNLIAIVIVSLASIYLVPKFLI</sequence>
<evidence type="ECO:0008006" key="8">
    <source>
        <dbReference type="Google" id="ProtNLM"/>
    </source>
</evidence>
<keyword evidence="4 6" id="KW-1133">Transmembrane helix</keyword>
<feature type="transmembrane region" description="Helical" evidence="6">
    <location>
        <begin position="270"/>
        <end position="287"/>
    </location>
</feature>
<gene>
    <name evidence="7" type="ORF">METZ01_LOCUS80478</name>
</gene>
<protein>
    <recommendedName>
        <fullName evidence="8">Citrate transporter-like domain-containing protein</fullName>
    </recommendedName>
</protein>
<feature type="transmembrane region" description="Helical" evidence="6">
    <location>
        <begin position="145"/>
        <end position="163"/>
    </location>
</feature>
<feature type="transmembrane region" description="Helical" evidence="6">
    <location>
        <begin position="6"/>
        <end position="26"/>
    </location>
</feature>
<reference evidence="7" key="1">
    <citation type="submission" date="2018-05" db="EMBL/GenBank/DDBJ databases">
        <authorList>
            <person name="Lanie J.A."/>
            <person name="Ng W.-L."/>
            <person name="Kazmierczak K.M."/>
            <person name="Andrzejewski T.M."/>
            <person name="Davidsen T.M."/>
            <person name="Wayne K.J."/>
            <person name="Tettelin H."/>
            <person name="Glass J.I."/>
            <person name="Rusch D."/>
            <person name="Podicherti R."/>
            <person name="Tsui H.-C.T."/>
            <person name="Winkler M.E."/>
        </authorList>
    </citation>
    <scope>NUCLEOTIDE SEQUENCE</scope>
</reference>
<dbReference type="Pfam" id="PF00939">
    <property type="entry name" value="Na_sulph_symp"/>
    <property type="match status" value="1"/>
</dbReference>
<feature type="transmembrane region" description="Helical" evidence="6">
    <location>
        <begin position="336"/>
        <end position="354"/>
    </location>
</feature>
<dbReference type="InterPro" id="IPR031312">
    <property type="entry name" value="Na/sul_symport_CS"/>
</dbReference>
<feature type="transmembrane region" description="Helical" evidence="6">
    <location>
        <begin position="38"/>
        <end position="69"/>
    </location>
</feature>
<feature type="transmembrane region" description="Helical" evidence="6">
    <location>
        <begin position="175"/>
        <end position="196"/>
    </location>
</feature>
<dbReference type="InterPro" id="IPR001898">
    <property type="entry name" value="SLC13A/DASS"/>
</dbReference>
<feature type="transmembrane region" description="Helical" evidence="6">
    <location>
        <begin position="417"/>
        <end position="435"/>
    </location>
</feature>